<dbReference type="Gene3D" id="3.40.30.10">
    <property type="entry name" value="Glutaredoxin"/>
    <property type="match status" value="1"/>
</dbReference>
<evidence type="ECO:0000259" key="3">
    <source>
        <dbReference type="PROSITE" id="PS51352"/>
    </source>
</evidence>
<evidence type="ECO:0000313" key="5">
    <source>
        <dbReference type="Proteomes" id="UP000000235"/>
    </source>
</evidence>
<dbReference type="PANTHER" id="PTHR42852">
    <property type="entry name" value="THIOL:DISULFIDE INTERCHANGE PROTEIN DSBE"/>
    <property type="match status" value="1"/>
</dbReference>
<dbReference type="KEGG" id="stp:Strop_1539"/>
<dbReference type="PROSITE" id="PS51352">
    <property type="entry name" value="THIOREDOXIN_2"/>
    <property type="match status" value="1"/>
</dbReference>
<dbReference type="InterPro" id="IPR000866">
    <property type="entry name" value="AhpC/TSA"/>
</dbReference>
<reference evidence="5" key="1">
    <citation type="journal article" date="2007" name="Proc. Natl. Acad. Sci. U.S.A.">
        <title>Genome sequencing reveals complex secondary metabolome in the marine actinomycete Salinispora tropica.</title>
        <authorList>
            <person name="Udwary D.W."/>
            <person name="Zeigler L."/>
            <person name="Asolkar R.N."/>
            <person name="Singan V."/>
            <person name="Lapidus A."/>
            <person name="Fenical W."/>
            <person name="Jensen P.R."/>
            <person name="Moore B.S."/>
        </authorList>
    </citation>
    <scope>NUCLEOTIDE SEQUENCE [LARGE SCALE GENOMIC DNA]</scope>
    <source>
        <strain evidence="5">ATCC BAA-916 / DSM 44818 / CNB-440</strain>
    </source>
</reference>
<feature type="signal peptide" evidence="2">
    <location>
        <begin position="1"/>
        <end position="19"/>
    </location>
</feature>
<feature type="domain" description="Thioredoxin" evidence="3">
    <location>
        <begin position="38"/>
        <end position="193"/>
    </location>
</feature>
<gene>
    <name evidence="4" type="ordered locus">Strop_1539</name>
</gene>
<dbReference type="Pfam" id="PF00578">
    <property type="entry name" value="AhpC-TSA"/>
    <property type="match status" value="1"/>
</dbReference>
<dbReference type="HOGENOM" id="CLU_042529_13_0_11"/>
<dbReference type="GO" id="GO:0016491">
    <property type="term" value="F:oxidoreductase activity"/>
    <property type="evidence" value="ECO:0007669"/>
    <property type="project" value="InterPro"/>
</dbReference>
<evidence type="ECO:0000256" key="1">
    <source>
        <dbReference type="SAM" id="MobiDB-lite"/>
    </source>
</evidence>
<dbReference type="AlphaFoldDB" id="A4X555"/>
<dbReference type="RefSeq" id="WP_011905437.1">
    <property type="nucleotide sequence ID" value="NC_009380.1"/>
</dbReference>
<accession>A4X555</accession>
<dbReference type="InterPro" id="IPR036249">
    <property type="entry name" value="Thioredoxin-like_sf"/>
</dbReference>
<dbReference type="SUPFAM" id="SSF52833">
    <property type="entry name" value="Thioredoxin-like"/>
    <property type="match status" value="1"/>
</dbReference>
<sequence>MPTSTRLIPIALTIVLALAACGNSGDESANADPTPAPTTASTSAPASTAASPTGETAPEVPQTLDFTARTIDGDTFTGASLAGKPTVLWFWAAWCPTCRGAAKSVAAVQQDNADRVNVVGVAGLGSGDDAMRRFAQDTGIQGFPHLADDAGEVWQRFEVVSQEHYVLLDSTGTVVHNGPLSQTDLRERVAELT</sequence>
<dbReference type="PATRIC" id="fig|369723.5.peg.1571"/>
<dbReference type="EMBL" id="CP000667">
    <property type="protein sequence ID" value="ABP54005.1"/>
    <property type="molecule type" value="Genomic_DNA"/>
</dbReference>
<protein>
    <submittedName>
        <fullName evidence="4">Redoxin domain protein</fullName>
    </submittedName>
</protein>
<dbReference type="InterPro" id="IPR013766">
    <property type="entry name" value="Thioredoxin_domain"/>
</dbReference>
<keyword evidence="5" id="KW-1185">Reference proteome</keyword>
<dbReference type="GO" id="GO:0016209">
    <property type="term" value="F:antioxidant activity"/>
    <property type="evidence" value="ECO:0007669"/>
    <property type="project" value="InterPro"/>
</dbReference>
<dbReference type="eggNOG" id="COG0526">
    <property type="taxonomic scope" value="Bacteria"/>
</dbReference>
<dbReference type="PROSITE" id="PS51257">
    <property type="entry name" value="PROKAR_LIPOPROTEIN"/>
    <property type="match status" value="1"/>
</dbReference>
<dbReference type="STRING" id="369723.Strop_1539"/>
<feature type="region of interest" description="Disordered" evidence="1">
    <location>
        <begin position="25"/>
        <end position="60"/>
    </location>
</feature>
<dbReference type="PANTHER" id="PTHR42852:SF17">
    <property type="entry name" value="THIOREDOXIN-LIKE PROTEIN HI_1115"/>
    <property type="match status" value="1"/>
</dbReference>
<dbReference type="InterPro" id="IPR050553">
    <property type="entry name" value="Thioredoxin_ResA/DsbE_sf"/>
</dbReference>
<evidence type="ECO:0000313" key="4">
    <source>
        <dbReference type="EMBL" id="ABP54005.1"/>
    </source>
</evidence>
<keyword evidence="2" id="KW-0732">Signal</keyword>
<feature type="chain" id="PRO_5039287631" evidence="2">
    <location>
        <begin position="20"/>
        <end position="193"/>
    </location>
</feature>
<feature type="compositionally biased region" description="Low complexity" evidence="1">
    <location>
        <begin position="28"/>
        <end position="58"/>
    </location>
</feature>
<organism evidence="4 5">
    <name type="scientific">Salinispora tropica (strain ATCC BAA-916 / DSM 44818 / JCM 13857 / NBRC 105044 / CNB-440)</name>
    <dbReference type="NCBI Taxonomy" id="369723"/>
    <lineage>
        <taxon>Bacteria</taxon>
        <taxon>Bacillati</taxon>
        <taxon>Actinomycetota</taxon>
        <taxon>Actinomycetes</taxon>
        <taxon>Micromonosporales</taxon>
        <taxon>Micromonosporaceae</taxon>
        <taxon>Salinispora</taxon>
    </lineage>
</organism>
<dbReference type="Proteomes" id="UP000000235">
    <property type="component" value="Chromosome"/>
</dbReference>
<name>A4X555_SALTO</name>
<proteinExistence type="predicted"/>
<evidence type="ECO:0000256" key="2">
    <source>
        <dbReference type="SAM" id="SignalP"/>
    </source>
</evidence>